<comment type="caution">
    <text evidence="2">The sequence shown here is derived from an EMBL/GenBank/DDBJ whole genome shotgun (WGS) entry which is preliminary data.</text>
</comment>
<feature type="region of interest" description="Disordered" evidence="1">
    <location>
        <begin position="1"/>
        <end position="61"/>
    </location>
</feature>
<name>A0A9P6GE05_9PLEO</name>
<evidence type="ECO:0000313" key="3">
    <source>
        <dbReference type="Proteomes" id="UP000756921"/>
    </source>
</evidence>
<evidence type="ECO:0000256" key="1">
    <source>
        <dbReference type="SAM" id="MobiDB-lite"/>
    </source>
</evidence>
<accession>A0A9P6GE05</accession>
<organism evidence="2 3">
    <name type="scientific">Paraphaeosphaeria minitans</name>
    <dbReference type="NCBI Taxonomy" id="565426"/>
    <lineage>
        <taxon>Eukaryota</taxon>
        <taxon>Fungi</taxon>
        <taxon>Dikarya</taxon>
        <taxon>Ascomycota</taxon>
        <taxon>Pezizomycotina</taxon>
        <taxon>Dothideomycetes</taxon>
        <taxon>Pleosporomycetidae</taxon>
        <taxon>Pleosporales</taxon>
        <taxon>Massarineae</taxon>
        <taxon>Didymosphaeriaceae</taxon>
        <taxon>Paraphaeosphaeria</taxon>
    </lineage>
</organism>
<protein>
    <submittedName>
        <fullName evidence="2">Uncharacterized protein</fullName>
    </submittedName>
</protein>
<feature type="compositionally biased region" description="Pro residues" evidence="1">
    <location>
        <begin position="1"/>
        <end position="10"/>
    </location>
</feature>
<feature type="compositionally biased region" description="Basic residues" evidence="1">
    <location>
        <begin position="15"/>
        <end position="34"/>
    </location>
</feature>
<sequence>MSTPFLPCPQDPAHQRRPNLTRHRGIHLVARRPRTAPSSANNNDKRAGLGRSTNAEMQPWDPVECRTGDVYDAVSITGAARVLDGARGVRLCGRASRDCRSHWGAWGVRTGQTNKATGDTLGAGTKPFVQLEDMLRTFRKREGWSKVDLDCVAGKVGLRRLMCMDVPKAAKPPAPRRGCLFFPALAILALALDVT</sequence>
<dbReference type="AlphaFoldDB" id="A0A9P6GE05"/>
<proteinExistence type="predicted"/>
<dbReference type="Proteomes" id="UP000756921">
    <property type="component" value="Unassembled WGS sequence"/>
</dbReference>
<dbReference type="EMBL" id="WJXW01000009">
    <property type="protein sequence ID" value="KAF9733456.1"/>
    <property type="molecule type" value="Genomic_DNA"/>
</dbReference>
<keyword evidence="3" id="KW-1185">Reference proteome</keyword>
<evidence type="ECO:0000313" key="2">
    <source>
        <dbReference type="EMBL" id="KAF9733456.1"/>
    </source>
</evidence>
<reference evidence="2" key="1">
    <citation type="journal article" date="2020" name="Mol. Plant Microbe Interact.">
        <title>Genome Sequence of the Biocontrol Agent Coniothyrium minitans strain Conio (IMI 134523).</title>
        <authorList>
            <person name="Patel D."/>
            <person name="Shittu T.A."/>
            <person name="Baroncelli R."/>
            <person name="Muthumeenakshi S."/>
            <person name="Osborne T.H."/>
            <person name="Janganan T.K."/>
            <person name="Sreenivasaprasad S."/>
        </authorList>
    </citation>
    <scope>NUCLEOTIDE SEQUENCE</scope>
    <source>
        <strain evidence="2">Conio</strain>
    </source>
</reference>
<gene>
    <name evidence="2" type="ORF">PMIN01_09139</name>
</gene>